<organism evidence="3 4">
    <name type="scientific">Pseudobacteroides cellulosolvens ATCC 35603 = DSM 2933</name>
    <dbReference type="NCBI Taxonomy" id="398512"/>
    <lineage>
        <taxon>Bacteria</taxon>
        <taxon>Bacillati</taxon>
        <taxon>Bacillota</taxon>
        <taxon>Clostridia</taxon>
        <taxon>Eubacteriales</taxon>
        <taxon>Oscillospiraceae</taxon>
        <taxon>Pseudobacteroides</taxon>
    </lineage>
</organism>
<evidence type="ECO:0000313" key="4">
    <source>
        <dbReference type="Proteomes" id="UP000036923"/>
    </source>
</evidence>
<name>A0A0L6JN60_9FIRM</name>
<dbReference type="PROSITE" id="PS51766">
    <property type="entry name" value="DOCKERIN"/>
    <property type="match status" value="1"/>
</dbReference>
<dbReference type="PATRIC" id="fig|398512.5.peg.2567"/>
<dbReference type="InterPro" id="IPR040794">
    <property type="entry name" value="CE2_N"/>
</dbReference>
<dbReference type="CDD" id="cd14254">
    <property type="entry name" value="Dockerin_II"/>
    <property type="match status" value="1"/>
</dbReference>
<dbReference type="STRING" id="398512.Bccel_2462"/>
<dbReference type="SUPFAM" id="SSF49464">
    <property type="entry name" value="Carboxypeptidase regulatory domain-like"/>
    <property type="match status" value="1"/>
</dbReference>
<sequence length="531" mass="57695" precursor="true">MKVKLSVLPALILASLSLMLVALCPVHAYAAASYKISGYIAPDFKFNESQAAVLKSGFTAELAGTSFKAQTDIEGFFSISGIPETTSGTLVIKKSGYLARNISFTNIKSDISIGPKEGPVDIWPGDIDASGVINMSDIILMAGSFNAVKEDSKYNESCDFNLNGAINMEDVLFVAKRFGNTSENYPAAKLVMTTPSATPTPSSPSGTPGIRYDGRFDFTNPQSPKFAWTGSSIVANFSGTEVSATLKSTGENWFQAIVDGKVMTPFMVNSQSTVKLASGLTNGEHQIVLWKRTEASQGEVQFLGFNFGSGKLLAPPPAPERKIEFIGDSITCAYGNEGTSKDQPFTPKNENSYLSYAAITARSLNASANFIAWSGIGITMNYGGAGGQLIQDRYLMTLPQSGVQWDFKKYIPHAVVINIGTNDFSTVTPDKTKFINNYKALISKIRTNYPDAHIFCTIGPMMWGSGLESCKSYVTDVVNDFKSKGDLKVYMMEYPQQSETNGYGEDWHPSLKTHQLMADQLTKEIKTKLGW</sequence>
<dbReference type="GO" id="GO:0004553">
    <property type="term" value="F:hydrolase activity, hydrolyzing O-glycosyl compounds"/>
    <property type="evidence" value="ECO:0007669"/>
    <property type="project" value="InterPro"/>
</dbReference>
<dbReference type="InterPro" id="IPR002105">
    <property type="entry name" value="Dockerin_1_rpt"/>
</dbReference>
<feature type="domain" description="Dockerin" evidence="2">
    <location>
        <begin position="120"/>
        <end position="187"/>
    </location>
</feature>
<dbReference type="Gene3D" id="3.40.50.1110">
    <property type="entry name" value="SGNH hydrolase"/>
    <property type="match status" value="1"/>
</dbReference>
<dbReference type="InterPro" id="IPR036439">
    <property type="entry name" value="Dockerin_dom_sf"/>
</dbReference>
<dbReference type="InterPro" id="IPR001087">
    <property type="entry name" value="GDSL"/>
</dbReference>
<dbReference type="InterPro" id="IPR008969">
    <property type="entry name" value="CarboxyPept-like_regulatory"/>
</dbReference>
<dbReference type="eggNOG" id="COG2755">
    <property type="taxonomic scope" value="Bacteria"/>
</dbReference>
<dbReference type="Pfam" id="PF00404">
    <property type="entry name" value="Dockerin_1"/>
    <property type="match status" value="1"/>
</dbReference>
<dbReference type="InterPro" id="IPR037461">
    <property type="entry name" value="CtCE2-like_dom"/>
</dbReference>
<dbReference type="SUPFAM" id="SSF63446">
    <property type="entry name" value="Type I dockerin domain"/>
    <property type="match status" value="1"/>
</dbReference>
<protein>
    <submittedName>
        <fullName evidence="3">Lipolytic protein G-D-S-L family</fullName>
    </submittedName>
</protein>
<dbReference type="CDD" id="cd01831">
    <property type="entry name" value="Endoglucanase_E_like"/>
    <property type="match status" value="1"/>
</dbReference>
<evidence type="ECO:0000256" key="1">
    <source>
        <dbReference type="SAM" id="SignalP"/>
    </source>
</evidence>
<dbReference type="Pfam" id="PF17996">
    <property type="entry name" value="CE2_N"/>
    <property type="match status" value="1"/>
</dbReference>
<proteinExistence type="predicted"/>
<dbReference type="InterPro" id="IPR036514">
    <property type="entry name" value="SGNH_hydro_sf"/>
</dbReference>
<comment type="caution">
    <text evidence="3">The sequence shown here is derived from an EMBL/GenBank/DDBJ whole genome shotgun (WGS) entry which is preliminary data.</text>
</comment>
<dbReference type="GO" id="GO:0000272">
    <property type="term" value="P:polysaccharide catabolic process"/>
    <property type="evidence" value="ECO:0007669"/>
    <property type="project" value="InterPro"/>
</dbReference>
<dbReference type="PANTHER" id="PTHR37834:SF2">
    <property type="entry name" value="ESTERASE, SGNH HYDROLASE-TYPE"/>
    <property type="match status" value="1"/>
</dbReference>
<evidence type="ECO:0000259" key="2">
    <source>
        <dbReference type="PROSITE" id="PS51766"/>
    </source>
</evidence>
<dbReference type="Gene3D" id="2.60.40.4130">
    <property type="match status" value="1"/>
</dbReference>
<evidence type="ECO:0000313" key="3">
    <source>
        <dbReference type="EMBL" id="KNY27194.1"/>
    </source>
</evidence>
<keyword evidence="1" id="KW-0732">Signal</keyword>
<dbReference type="InterPro" id="IPR016134">
    <property type="entry name" value="Dockerin_dom"/>
</dbReference>
<keyword evidence="4" id="KW-1185">Reference proteome</keyword>
<dbReference type="GO" id="GO:0052689">
    <property type="term" value="F:carboxylic ester hydrolase activity"/>
    <property type="evidence" value="ECO:0007669"/>
    <property type="project" value="InterPro"/>
</dbReference>
<dbReference type="AlphaFoldDB" id="A0A0L6JN60"/>
<reference evidence="4" key="1">
    <citation type="submission" date="2015-07" db="EMBL/GenBank/DDBJ databases">
        <title>Near-Complete Genome Sequence of the Cellulolytic Bacterium Bacteroides (Pseudobacteroides) cellulosolvens ATCC 35603.</title>
        <authorList>
            <person name="Dassa B."/>
            <person name="Utturkar S.M."/>
            <person name="Klingeman D.M."/>
            <person name="Hurt R.A."/>
            <person name="Keller M."/>
            <person name="Xu J."/>
            <person name="Reddy Y.H.K."/>
            <person name="Borovok I."/>
            <person name="Grinberg I.R."/>
            <person name="Lamed R."/>
            <person name="Zhivin O."/>
            <person name="Bayer E.A."/>
            <person name="Brown S.D."/>
        </authorList>
    </citation>
    <scope>NUCLEOTIDE SEQUENCE [LARGE SCALE GENOMIC DNA]</scope>
    <source>
        <strain evidence="4">DSM 2933</strain>
    </source>
</reference>
<dbReference type="PANTHER" id="PTHR37834">
    <property type="entry name" value="GDSL-LIKE LIPASE/ACYLHYDROLASE DOMAIN PROTEIN (AFU_ORTHOLOGUE AFUA_2G00620)"/>
    <property type="match status" value="1"/>
</dbReference>
<dbReference type="InterPro" id="IPR052762">
    <property type="entry name" value="PCW_deacetylase/CE"/>
</dbReference>
<dbReference type="Proteomes" id="UP000036923">
    <property type="component" value="Unassembled WGS sequence"/>
</dbReference>
<dbReference type="PROSITE" id="PS00448">
    <property type="entry name" value="CLOS_CELLULOSOME_RPT"/>
    <property type="match status" value="1"/>
</dbReference>
<dbReference type="EMBL" id="LGTC01000001">
    <property type="protein sequence ID" value="KNY27194.1"/>
    <property type="molecule type" value="Genomic_DNA"/>
</dbReference>
<gene>
    <name evidence="3" type="ORF">Bccel_2462</name>
</gene>
<dbReference type="Gene3D" id="2.60.120.260">
    <property type="entry name" value="Galactose-binding domain-like"/>
    <property type="match status" value="1"/>
</dbReference>
<feature type="chain" id="PRO_5005566244" evidence="1">
    <location>
        <begin position="31"/>
        <end position="531"/>
    </location>
</feature>
<dbReference type="SUPFAM" id="SSF52266">
    <property type="entry name" value="SGNH hydrolase"/>
    <property type="match status" value="1"/>
</dbReference>
<dbReference type="Pfam" id="PF00657">
    <property type="entry name" value="Lipase_GDSL"/>
    <property type="match status" value="1"/>
</dbReference>
<accession>A0A0L6JN60</accession>
<feature type="signal peptide" evidence="1">
    <location>
        <begin position="1"/>
        <end position="30"/>
    </location>
</feature>